<dbReference type="InterPro" id="IPR011993">
    <property type="entry name" value="PH-like_dom_sf"/>
</dbReference>
<dbReference type="InterPro" id="IPR023394">
    <property type="entry name" value="Sec7_C_sf"/>
</dbReference>
<dbReference type="OrthoDB" id="2157641at2759"/>
<dbReference type="SMART" id="SM00222">
    <property type="entry name" value="Sec7"/>
    <property type="match status" value="1"/>
</dbReference>
<feature type="region of interest" description="Disordered" evidence="1">
    <location>
        <begin position="1"/>
        <end position="75"/>
    </location>
</feature>
<dbReference type="PANTHER" id="PTHR10663">
    <property type="entry name" value="GUANYL-NUCLEOTIDE EXCHANGE FACTOR"/>
    <property type="match status" value="1"/>
</dbReference>
<dbReference type="GO" id="GO:0005085">
    <property type="term" value="F:guanyl-nucleotide exchange factor activity"/>
    <property type="evidence" value="ECO:0007669"/>
    <property type="project" value="InterPro"/>
</dbReference>
<sequence>METLTVARIQPPVRSSSLNSTTGNSRHAQSPRSSPISAKPSLGSISPTSEGKSPASRSTDNIVQSPLNLNAPNPEEDVTNTLLEWKRSSFFRVSWVNPKELWNNDNEIFGQLNEVLDAPRQEQEIRDAVDALWEGNETFLPKVSMASYLGQPDPFHRRVLQHYVDRFDFADMRLDEAFRKLCSKVYFKAEAQQIDRILEVFAHRYHDCNANAIYGSAVVVHAVVYSLMLLNTDLHVVHGGHTRMNRTAFCRNTMRTVLDHIGSSKDAIERCGGLFYWQEEMDECLKELYYSVKQKGIVQSLNQEEKPKPTLLRRMGSLKQRSTTNESVAKHSAASSGDDSSMENHREKKDGPTIEKRLMCKRLSSSMKEWEECLVTLDQGSLHFKSPYKHTTVSLAYSITRIYHEEDHHPNTIVIQSMNNTKFIIDCVSENDAKNWISQCNYWAALQSKIVRHGVSNTKCYGWEPHLLESQDIDHIDKWIVPLTTTNLVSVGKEAYQTLETIEQYLDILKRDLDHHLHMQKAIQSLASKHPRIGSNWESKKQYLELEVDKYRCYRDAMREQEQRCLCPQLLDKRPLSSGIDLLREINDELEIAGGFLVT</sequence>
<dbReference type="InterPro" id="IPR035999">
    <property type="entry name" value="Sec7_dom_sf"/>
</dbReference>
<dbReference type="Gene3D" id="2.30.29.30">
    <property type="entry name" value="Pleckstrin-homology domain (PH domain)/Phosphotyrosine-binding domain (PTB)"/>
    <property type="match status" value="1"/>
</dbReference>
<feature type="compositionally biased region" description="Basic and acidic residues" evidence="1">
    <location>
        <begin position="342"/>
        <end position="354"/>
    </location>
</feature>
<dbReference type="Gene3D" id="1.10.1000.11">
    <property type="entry name" value="Arf Nucleotide-binding Site Opener,domain 2"/>
    <property type="match status" value="1"/>
</dbReference>
<feature type="region of interest" description="Disordered" evidence="1">
    <location>
        <begin position="304"/>
        <end position="354"/>
    </location>
</feature>
<keyword evidence="4" id="KW-1185">Reference proteome</keyword>
<feature type="compositionally biased region" description="Polar residues" evidence="1">
    <location>
        <begin position="319"/>
        <end position="339"/>
    </location>
</feature>
<dbReference type="InterPro" id="IPR000904">
    <property type="entry name" value="Sec7_dom"/>
</dbReference>
<dbReference type="EMBL" id="JABAYA010000005">
    <property type="protein sequence ID" value="KAF7732007.1"/>
    <property type="molecule type" value="Genomic_DNA"/>
</dbReference>
<gene>
    <name evidence="3" type="ORF">EC973_007112</name>
</gene>
<dbReference type="PROSITE" id="PS50190">
    <property type="entry name" value="SEC7"/>
    <property type="match status" value="1"/>
</dbReference>
<feature type="compositionally biased region" description="Polar residues" evidence="1">
    <location>
        <begin position="13"/>
        <end position="36"/>
    </location>
</feature>
<evidence type="ECO:0000256" key="1">
    <source>
        <dbReference type="SAM" id="MobiDB-lite"/>
    </source>
</evidence>
<dbReference type="Proteomes" id="UP000605846">
    <property type="component" value="Unassembled WGS sequence"/>
</dbReference>
<dbReference type="SUPFAM" id="SSF48425">
    <property type="entry name" value="Sec7 domain"/>
    <property type="match status" value="1"/>
</dbReference>
<dbReference type="SUPFAM" id="SSF50729">
    <property type="entry name" value="PH domain-like"/>
    <property type="match status" value="1"/>
</dbReference>
<accession>A0A8H7BZ24</accession>
<protein>
    <recommendedName>
        <fullName evidence="2">SEC7 domain-containing protein</fullName>
    </recommendedName>
</protein>
<proteinExistence type="predicted"/>
<evidence type="ECO:0000313" key="3">
    <source>
        <dbReference type="EMBL" id="KAF7732007.1"/>
    </source>
</evidence>
<organism evidence="3 4">
    <name type="scientific">Apophysomyces ossiformis</name>
    <dbReference type="NCBI Taxonomy" id="679940"/>
    <lineage>
        <taxon>Eukaryota</taxon>
        <taxon>Fungi</taxon>
        <taxon>Fungi incertae sedis</taxon>
        <taxon>Mucoromycota</taxon>
        <taxon>Mucoromycotina</taxon>
        <taxon>Mucoromycetes</taxon>
        <taxon>Mucorales</taxon>
        <taxon>Mucorineae</taxon>
        <taxon>Mucoraceae</taxon>
        <taxon>Apophysomyces</taxon>
    </lineage>
</organism>
<name>A0A8H7BZ24_9FUNG</name>
<dbReference type="AlphaFoldDB" id="A0A8H7BZ24"/>
<feature type="compositionally biased region" description="Polar residues" evidence="1">
    <location>
        <begin position="43"/>
        <end position="71"/>
    </location>
</feature>
<evidence type="ECO:0000259" key="2">
    <source>
        <dbReference type="PROSITE" id="PS50190"/>
    </source>
</evidence>
<evidence type="ECO:0000313" key="4">
    <source>
        <dbReference type="Proteomes" id="UP000605846"/>
    </source>
</evidence>
<dbReference type="GO" id="GO:0032012">
    <property type="term" value="P:regulation of ARF protein signal transduction"/>
    <property type="evidence" value="ECO:0007669"/>
    <property type="project" value="InterPro"/>
</dbReference>
<reference evidence="3" key="1">
    <citation type="submission" date="2020-01" db="EMBL/GenBank/DDBJ databases">
        <title>Genome Sequencing of Three Apophysomyces-Like Fungal Strains Confirms a Novel Fungal Genus in the Mucoromycota with divergent Burkholderia-like Endosymbiotic Bacteria.</title>
        <authorList>
            <person name="Stajich J.E."/>
            <person name="Macias A.M."/>
            <person name="Carter-House D."/>
            <person name="Lovett B."/>
            <person name="Kasson L.R."/>
            <person name="Berry K."/>
            <person name="Grigoriev I."/>
            <person name="Chang Y."/>
            <person name="Spatafora J."/>
            <person name="Kasson M.T."/>
        </authorList>
    </citation>
    <scope>NUCLEOTIDE SEQUENCE</scope>
    <source>
        <strain evidence="3">NRRL A-21654</strain>
    </source>
</reference>
<feature type="domain" description="SEC7" evidence="2">
    <location>
        <begin position="97"/>
        <end position="295"/>
    </location>
</feature>
<comment type="caution">
    <text evidence="3">The sequence shown here is derived from an EMBL/GenBank/DDBJ whole genome shotgun (WGS) entry which is preliminary data.</text>
</comment>
<dbReference type="PANTHER" id="PTHR10663:SF373">
    <property type="entry name" value="PH AND SEC7 DOMAIN-CONTAINING PROTEIN C11E3.11C"/>
    <property type="match status" value="1"/>
</dbReference>
<dbReference type="Pfam" id="PF01369">
    <property type="entry name" value="Sec7"/>
    <property type="match status" value="1"/>
</dbReference>